<evidence type="ECO:0000313" key="1">
    <source>
        <dbReference type="EMBL" id="KAH7921756.1"/>
    </source>
</evidence>
<comment type="caution">
    <text evidence="1">The sequence shown here is derived from an EMBL/GenBank/DDBJ whole genome shotgun (WGS) entry which is preliminary data.</text>
</comment>
<evidence type="ECO:0000313" key="2">
    <source>
        <dbReference type="Proteomes" id="UP000790709"/>
    </source>
</evidence>
<dbReference type="Proteomes" id="UP000790709">
    <property type="component" value="Unassembled WGS sequence"/>
</dbReference>
<organism evidence="1 2">
    <name type="scientific">Leucogyrophana mollusca</name>
    <dbReference type="NCBI Taxonomy" id="85980"/>
    <lineage>
        <taxon>Eukaryota</taxon>
        <taxon>Fungi</taxon>
        <taxon>Dikarya</taxon>
        <taxon>Basidiomycota</taxon>
        <taxon>Agaricomycotina</taxon>
        <taxon>Agaricomycetes</taxon>
        <taxon>Agaricomycetidae</taxon>
        <taxon>Boletales</taxon>
        <taxon>Boletales incertae sedis</taxon>
        <taxon>Leucogyrophana</taxon>
    </lineage>
</organism>
<reference evidence="1" key="1">
    <citation type="journal article" date="2021" name="New Phytol.">
        <title>Evolutionary innovations through gain and loss of genes in the ectomycorrhizal Boletales.</title>
        <authorList>
            <person name="Wu G."/>
            <person name="Miyauchi S."/>
            <person name="Morin E."/>
            <person name="Kuo A."/>
            <person name="Drula E."/>
            <person name="Varga T."/>
            <person name="Kohler A."/>
            <person name="Feng B."/>
            <person name="Cao Y."/>
            <person name="Lipzen A."/>
            <person name="Daum C."/>
            <person name="Hundley H."/>
            <person name="Pangilinan J."/>
            <person name="Johnson J."/>
            <person name="Barry K."/>
            <person name="LaButti K."/>
            <person name="Ng V."/>
            <person name="Ahrendt S."/>
            <person name="Min B."/>
            <person name="Choi I.G."/>
            <person name="Park H."/>
            <person name="Plett J.M."/>
            <person name="Magnuson J."/>
            <person name="Spatafora J.W."/>
            <person name="Nagy L.G."/>
            <person name="Henrissat B."/>
            <person name="Grigoriev I.V."/>
            <person name="Yang Z.L."/>
            <person name="Xu J."/>
            <person name="Martin F.M."/>
        </authorList>
    </citation>
    <scope>NUCLEOTIDE SEQUENCE</scope>
    <source>
        <strain evidence="1">KUC20120723A-06</strain>
    </source>
</reference>
<dbReference type="EMBL" id="MU266512">
    <property type="protein sequence ID" value="KAH7921756.1"/>
    <property type="molecule type" value="Genomic_DNA"/>
</dbReference>
<gene>
    <name evidence="1" type="ORF">BV22DRAFT_1038237</name>
</gene>
<accession>A0ACB8B7J0</accession>
<proteinExistence type="predicted"/>
<name>A0ACB8B7J0_9AGAM</name>
<keyword evidence="2" id="KW-1185">Reference proteome</keyword>
<sequence length="493" mass="54144">MNMDGCSILTISSSRDHALNLLRRLLQKPELQLVEEEHVSWKITNKYYSADVHFQVQQLSAWSLAYEHLEDTPAAIFVWADGEPYRVLFQQLSQKLSEHEFEVALAVRIPGSRTASSSTSAGSLLTTEDEIEASQVTEDDQDVDAYFSEHGFEFVDIRDTDTIGAVSDSERRFDRDGALGLPRVIDALSTIMWPSMVQNPTGKKDRIHNFLADDVGDDGLSTLINRRTSERGPIDRQDRMQRELEALERWLDEGNSDDSSESDGIHNDQKAANTDPWQLAPRPRDPSNSIPSKAGFEDDFAAFVSAPSISTIAFSSPSSSSSVHETLPSFGSSSFSSTFSFDTASSTSGRSTPTLGEHDDALLAPGGIPYKSLGSVSDFGDDLEENTRADSLMEGNDEEGDIPTRSEIAATSRRIFGSIPMSLSPTDDRSMRSHLPPTIEETETVRPSPKNVLSTLQGLKEEISGMSDSKERRRAAAKVALGLVYGLHEDDGV</sequence>
<protein>
    <submittedName>
        <fullName evidence="1">Uncharacterized protein</fullName>
    </submittedName>
</protein>